<reference evidence="2 3" key="1">
    <citation type="submission" date="2024-03" db="EMBL/GenBank/DDBJ databases">
        <title>Whole genomes of four grape xylem sap localized bacterial endophytes.</title>
        <authorList>
            <person name="Kumar G."/>
            <person name="Savka M.A."/>
        </authorList>
    </citation>
    <scope>NUCLEOTIDE SEQUENCE [LARGE SCALE GENOMIC DNA]</scope>
    <source>
        <strain evidence="2 3">RIT_GXS8</strain>
    </source>
</reference>
<gene>
    <name evidence="2" type="ORF">WMN62_02095</name>
</gene>
<keyword evidence="1" id="KW-0472">Membrane</keyword>
<comment type="caution">
    <text evidence="2">The sequence shown here is derived from an EMBL/GenBank/DDBJ whole genome shotgun (WGS) entry which is preliminary data.</text>
</comment>
<accession>A0ABU8Y5Z2</accession>
<dbReference type="EMBL" id="JBBLYY010000013">
    <property type="protein sequence ID" value="MEK0170251.1"/>
    <property type="molecule type" value="Genomic_DNA"/>
</dbReference>
<keyword evidence="1" id="KW-0812">Transmembrane</keyword>
<evidence type="ECO:0000313" key="3">
    <source>
        <dbReference type="Proteomes" id="UP001370299"/>
    </source>
</evidence>
<proteinExistence type="predicted"/>
<evidence type="ECO:0000313" key="2">
    <source>
        <dbReference type="EMBL" id="MEK0170251.1"/>
    </source>
</evidence>
<keyword evidence="1" id="KW-1133">Transmembrane helix</keyword>
<keyword evidence="3" id="KW-1185">Reference proteome</keyword>
<dbReference type="Proteomes" id="UP001370299">
    <property type="component" value="Unassembled WGS sequence"/>
</dbReference>
<organism evidence="2 3">
    <name type="scientific">Curtobacterium citreum</name>
    <dbReference type="NCBI Taxonomy" id="2036"/>
    <lineage>
        <taxon>Bacteria</taxon>
        <taxon>Bacillati</taxon>
        <taxon>Actinomycetota</taxon>
        <taxon>Actinomycetes</taxon>
        <taxon>Micrococcales</taxon>
        <taxon>Microbacteriaceae</taxon>
        <taxon>Curtobacterium</taxon>
    </lineage>
</organism>
<protein>
    <submittedName>
        <fullName evidence="2">Uncharacterized protein</fullName>
    </submittedName>
</protein>
<name>A0ABU8Y5Z2_9MICO</name>
<dbReference type="RefSeq" id="WP_340196831.1">
    <property type="nucleotide sequence ID" value="NZ_JBBKAP010000047.1"/>
</dbReference>
<feature type="transmembrane region" description="Helical" evidence="1">
    <location>
        <begin position="38"/>
        <end position="61"/>
    </location>
</feature>
<evidence type="ECO:0000256" key="1">
    <source>
        <dbReference type="SAM" id="Phobius"/>
    </source>
</evidence>
<sequence length="292" mass="30035">MNDHISPRLAAMRDALVADVDATAHPARPRRRRPTRGTVAAVVTAFAVGAGLTGGITAAALPGAAADAAREDLLATTTRYGTVEVNHASMLGSPAFTVTHGDASFSLGARPEGADRVTLTWECLDPGTFTVEVGGTTVADAVACMPGSMPRWSLSPLTGSGAAAVSVSGGGGARYAVWASWARSARIAQPSPQQQAAIADGTITLAEYTAAFDRLAACMAQAGHPIGDVAPSWYADGLWSSTGPGAGPWYIWSTPTEAVDVLDTQCAPREFEQVDTIWQGEHPIPEDPPAAG</sequence>